<dbReference type="Proteomes" id="UP000186817">
    <property type="component" value="Unassembled WGS sequence"/>
</dbReference>
<accession>A0A1Q9CSU4</accession>
<evidence type="ECO:0000313" key="4">
    <source>
        <dbReference type="Proteomes" id="UP000186817"/>
    </source>
</evidence>
<feature type="compositionally biased region" description="Low complexity" evidence="1">
    <location>
        <begin position="1560"/>
        <end position="1588"/>
    </location>
</feature>
<evidence type="ECO:0000256" key="1">
    <source>
        <dbReference type="SAM" id="MobiDB-lite"/>
    </source>
</evidence>
<gene>
    <name evidence="3" type="ORF">AK812_SmicGene32974</name>
</gene>
<sequence>MCFGVLRFAMVLFFLVAGKNVRRCKDPKPLPFLNGKRVCRSIRLDCKSDKLPAALEELHVSPLGLTGSHILGAIDAAVGFAYSHSARLSELDREQYWYWRSMGVPASELWCFRVQHAAELPEPLDATHYIPKRFSRVYTVLKHESAREVALQYDVVPDWIASELCQLDGEDDGMHLGLLCPERIVQLCLKHAFDFLLLPAPHSKGWWSPPRWLYRRFNPDLREVFEAGRAEHVQPDVDEFRGFSLQDCGQLAEDLRFCLVTGLPGHERILAQWIGHLQEREDSLQVYAKSDRLAVYVQLIELVMLAERLRNTSQLHEVMQRSLRIVLPQDLHEMADTMLQSRVQKLDKGRISRAHLTLDVGYMLYSRICNETVPEKVRYLMWDSSPQFGRDYQMCLLQEVDSSHLSDVCLSFCKMSQLWHAEEEIDLTDKGLLQQDADYMKSLRSKIRIHALPTVLIGFGAATFGHKLSALLHSARLEVFTNADLKRWCESLVSVASDYGVERRLADVRDLPADEVACWFEDTSREDIELLVSGPHHETKPEQRVAQAIPQDDDPAFEDPGQALQVVDVGAVANDGDEDFDVPEPLPLSFDHLLSVPGLLHVIDNATKGLSEVMEQYHTNIGLAQQVCRLLRKRDTKPKLMQRCFSRGLGPQLAPDIHKFEGWIHPGRWGTVAFSIPELLKVKQALVTCWDENVYLQGNDAQADESQRRAAAELARDVSVAVHDPSWWGWLSMLEVVCSLLRKHMFWAESCPCHYHILVGRHDDLSPELKRHFASCPMRGKRAAELSEGSFLDLLGQLWALSTVEVLRVVPADVEQAKRRSIVQEFDRARAHLAFYFAVKLSHLQAMPWKVFQIAHTNEVIAQLALREALTSSCQHPVLQQLQGPLRRSCEGWLEGESLLEPDKVDLQKFIASLRLVPTSERAVEGQHAKVHRQGLGRPNHTEHMQSYFVRCKEMAESLEDKSLSMESFAWCCQNAGNHHKACRSVGLAGHPQIDWNHKHRRRNTMNSRVIYHADAFTLYSASTPAVNMRPPPEHGRRLQDADHAVVPPQDDNDNAAPPEGQFSGFPFVSRRAVELCLIMFGLLPDHGRGGLQVALAAGRLSEACTRHSGALPLLKKYMLQHLRERLHADKDELFCVPFRPAILQRLQNLLCPTGPGDSAAAQELQLPSFEVNLDTVILDDMTSSVAFGEAVKSVLFFHVVRCAPNKLVRVVAAGEVGFQSTDVVIAPHRVLHVDASQKEIIVDCSALDWVTQGDKQPFVLSLDAFSCEDLLCMFKWGTQPTLAYGLWGTDAAVALPDEGPDVLASLLADLLANHGSEGYLLDARSPGAAARKMCLAAMENAGLLRRVSEDHRFSKWLLVDKGQKAIKVGYRASRPLHALAIRDLELGELTVWELIATLDEQGWTHMVADKGSQEPYVPGSGTLLWYTKPGQDTVSSAYLLALLRGTYEVPHWQTPACYQALLEGKPVLTRKRCTRQSLAIKNVNEDDWDVPVLEPDPAVPRKGRNAAKRSRLQIEDAREPMLALEDTGALDNDAELEGSEQEGMDDEIMDDLEFAANLPSPSSESDSESSSDGSSSSGTSSSSSGDSQAADGHVARPAAKASASGKSKAKAKAKQAARERAINPRASLRYGMGLAVRVYKQQEHVGWEMKCNHPCHRDGQCRKHLKAVTRGRTAEETLNLLKVWLVRGRHVGSASEHMKDTWSEVERDFKLGQLEDAPDEDPPLNYTDEDGNVQMYRHSEMQDPCGTRDSFHSIVRSTPDTVKLGAMLLNRRASSFLENTGAETAEELGAWDSKFVHKMCTGLPGSRLMCNLRRGLLMSTEFSGYDAPRECCRVLVRAVRREVGCLVPEISFLRASDVGKAQKQCLAMQSRMFDGGASCVFGNYLDRLSSEHRDWISAASPVKDMSFEEAQQANLLVEDFISKQKSTMFPTDSTCYCEMHRKRCPVNIGAVLKKKREPVPPAQVEDIDFLDRHMQFSPQRKRSTAVAGLPWYDKQLSELAGSGADGAGPIVCSIGGLLCTDYTPLGKRRGCQGAGLTQPLHALWQAERSSLAASQLEDWFFTENSSSYPVQSLQVEALSSTHDVKHIITCSTCLGFPMRRRRMFSFGFDKSQWVWVGPADVQTAFDELFNSSCELSGDVFLQASEDEIMSFIKTAASKRKQVLPEGFEKKPMKDYLTCLLPPGALVRLGQYEKVRSERESWMGHFLADLQQNLDCGPVCGPELPALDTHPCIYSWCKERLVLGRELLAGQGIDVYRALSGDRGLSPLVQVFDQFEDHILRLFAGNGIHIPCFTAWCLFCMSNVMSRSTQSRMSPTMPGPSKDDEEDDAIDEPPSKSRRMCCIDLT</sequence>
<feature type="compositionally biased region" description="Low complexity" evidence="1">
    <location>
        <begin position="1596"/>
        <end position="1607"/>
    </location>
</feature>
<keyword evidence="2" id="KW-0732">Signal</keyword>
<feature type="compositionally biased region" description="Basic residues" evidence="1">
    <location>
        <begin position="1502"/>
        <end position="1512"/>
    </location>
</feature>
<comment type="caution">
    <text evidence="3">The sequence shown here is derived from an EMBL/GenBank/DDBJ whole genome shotgun (WGS) entry which is preliminary data.</text>
</comment>
<proteinExistence type="predicted"/>
<feature type="region of interest" description="Disordered" evidence="1">
    <location>
        <begin position="1557"/>
        <end position="1621"/>
    </location>
</feature>
<evidence type="ECO:0000313" key="3">
    <source>
        <dbReference type="EMBL" id="OLP85980.1"/>
    </source>
</evidence>
<protein>
    <submittedName>
        <fullName evidence="3">Uncharacterized protein</fullName>
    </submittedName>
</protein>
<organism evidence="3 4">
    <name type="scientific">Symbiodinium microadriaticum</name>
    <name type="common">Dinoflagellate</name>
    <name type="synonym">Zooxanthella microadriatica</name>
    <dbReference type="NCBI Taxonomy" id="2951"/>
    <lineage>
        <taxon>Eukaryota</taxon>
        <taxon>Sar</taxon>
        <taxon>Alveolata</taxon>
        <taxon>Dinophyceae</taxon>
        <taxon>Suessiales</taxon>
        <taxon>Symbiodiniaceae</taxon>
        <taxon>Symbiodinium</taxon>
    </lineage>
</organism>
<dbReference type="OrthoDB" id="409901at2759"/>
<feature type="signal peptide" evidence="2">
    <location>
        <begin position="1"/>
        <end position="18"/>
    </location>
</feature>
<feature type="region of interest" description="Disordered" evidence="1">
    <location>
        <begin position="1495"/>
        <end position="1542"/>
    </location>
</feature>
<reference evidence="3 4" key="1">
    <citation type="submission" date="2016-02" db="EMBL/GenBank/DDBJ databases">
        <title>Genome analysis of coral dinoflagellate symbionts highlights evolutionary adaptations to a symbiotic lifestyle.</title>
        <authorList>
            <person name="Aranda M."/>
            <person name="Li Y."/>
            <person name="Liew Y.J."/>
            <person name="Baumgarten S."/>
            <person name="Simakov O."/>
            <person name="Wilson M."/>
            <person name="Piel J."/>
            <person name="Ashoor H."/>
            <person name="Bougouffa S."/>
            <person name="Bajic V.B."/>
            <person name="Ryu T."/>
            <person name="Ravasi T."/>
            <person name="Bayer T."/>
            <person name="Micklem G."/>
            <person name="Kim H."/>
            <person name="Bhak J."/>
            <person name="Lajeunesse T.C."/>
            <person name="Voolstra C.R."/>
        </authorList>
    </citation>
    <scope>NUCLEOTIDE SEQUENCE [LARGE SCALE GENOMIC DNA]</scope>
    <source>
        <strain evidence="3 4">CCMP2467</strain>
    </source>
</reference>
<keyword evidence="4" id="KW-1185">Reference proteome</keyword>
<name>A0A1Q9CSU4_SYMMI</name>
<feature type="chain" id="PRO_5012751149" evidence="2">
    <location>
        <begin position="19"/>
        <end position="2346"/>
    </location>
</feature>
<feature type="region of interest" description="Disordered" evidence="1">
    <location>
        <begin position="2309"/>
        <end position="2346"/>
    </location>
</feature>
<evidence type="ECO:0000256" key="2">
    <source>
        <dbReference type="SAM" id="SignalP"/>
    </source>
</evidence>
<feature type="compositionally biased region" description="Acidic residues" evidence="1">
    <location>
        <begin position="1533"/>
        <end position="1542"/>
    </location>
</feature>
<dbReference type="EMBL" id="LSRX01000943">
    <property type="protein sequence ID" value="OLP85980.1"/>
    <property type="molecule type" value="Genomic_DNA"/>
</dbReference>